<dbReference type="OrthoDB" id="7270155at2"/>
<organism evidence="3 4">
    <name type="scientific">Komagataeibacter xylinus</name>
    <name type="common">Gluconacetobacter xylinus</name>
    <dbReference type="NCBI Taxonomy" id="28448"/>
    <lineage>
        <taxon>Bacteria</taxon>
        <taxon>Pseudomonadati</taxon>
        <taxon>Pseudomonadota</taxon>
        <taxon>Alphaproteobacteria</taxon>
        <taxon>Acetobacterales</taxon>
        <taxon>Acetobacteraceae</taxon>
        <taxon>Komagataeibacter</taxon>
    </lineage>
</organism>
<feature type="signal peptide" evidence="2">
    <location>
        <begin position="1"/>
        <end position="26"/>
    </location>
</feature>
<gene>
    <name evidence="3" type="ORF">CFR75_02600</name>
</gene>
<evidence type="ECO:0000256" key="1">
    <source>
        <dbReference type="SAM" id="MobiDB-lite"/>
    </source>
</evidence>
<keyword evidence="4" id="KW-1185">Reference proteome</keyword>
<keyword evidence="2" id="KW-0732">Signal</keyword>
<dbReference type="EMBL" id="NKUC01000003">
    <property type="protein sequence ID" value="PYD58281.1"/>
    <property type="molecule type" value="Genomic_DNA"/>
</dbReference>
<name>A0A318PPS0_KOMXY</name>
<protein>
    <submittedName>
        <fullName evidence="3">Uncharacterized protein</fullName>
    </submittedName>
</protein>
<feature type="compositionally biased region" description="Basic and acidic residues" evidence="1">
    <location>
        <begin position="133"/>
        <end position="146"/>
    </location>
</feature>
<proteinExistence type="predicted"/>
<evidence type="ECO:0000313" key="3">
    <source>
        <dbReference type="EMBL" id="PYD58281.1"/>
    </source>
</evidence>
<comment type="caution">
    <text evidence="3">The sequence shown here is derived from an EMBL/GenBank/DDBJ whole genome shotgun (WGS) entry which is preliminary data.</text>
</comment>
<sequence length="146" mass="15832">MLTLKRNATYGFALLAGIMGAGLAQAAPAPEKMDCRHLLAEDVRLSDRLATLSHSEARAEAQDKAPAEKGFFVKFDPVPGFGIMKGATLTPAGHPIKEDATERSLDQVRQKLAVIRGHEQRRMCPEIGAPDMQQDRLSDEAARAVP</sequence>
<dbReference type="AlphaFoldDB" id="A0A318PPS0"/>
<reference evidence="3 4" key="1">
    <citation type="submission" date="2017-07" db="EMBL/GenBank/DDBJ databases">
        <title>A draft genome sequence of Komagataeibacter xylinus LMG 1515.</title>
        <authorList>
            <person name="Skraban J."/>
            <person name="Cleenwerck I."/>
            <person name="Vandamme P."/>
            <person name="Trcek J."/>
        </authorList>
    </citation>
    <scope>NUCLEOTIDE SEQUENCE [LARGE SCALE GENOMIC DNA]</scope>
    <source>
        <strain evidence="3 4">LMG 1515</strain>
    </source>
</reference>
<feature type="chain" id="PRO_5043702761" evidence="2">
    <location>
        <begin position="27"/>
        <end position="146"/>
    </location>
</feature>
<dbReference type="Proteomes" id="UP000248257">
    <property type="component" value="Unassembled WGS sequence"/>
</dbReference>
<evidence type="ECO:0000256" key="2">
    <source>
        <dbReference type="SAM" id="SignalP"/>
    </source>
</evidence>
<dbReference type="RefSeq" id="WP_061271849.1">
    <property type="nucleotide sequence ID" value="NZ_CBCRXN010000004.1"/>
</dbReference>
<evidence type="ECO:0000313" key="4">
    <source>
        <dbReference type="Proteomes" id="UP000248257"/>
    </source>
</evidence>
<feature type="region of interest" description="Disordered" evidence="1">
    <location>
        <begin position="122"/>
        <end position="146"/>
    </location>
</feature>
<accession>A0A318PPS0</accession>